<dbReference type="SMART" id="SM01149">
    <property type="entry name" value="DUF1237"/>
    <property type="match status" value="1"/>
</dbReference>
<evidence type="ECO:0000313" key="2">
    <source>
        <dbReference type="Proteomes" id="UP000253606"/>
    </source>
</evidence>
<dbReference type="Proteomes" id="UP000253606">
    <property type="component" value="Chromosome"/>
</dbReference>
<proteinExistence type="predicted"/>
<dbReference type="OrthoDB" id="181472at2"/>
<dbReference type="KEGG" id="abas:ACPOL_5419"/>
<dbReference type="Pfam" id="PF06824">
    <property type="entry name" value="Glyco_hydro_125"/>
    <property type="match status" value="1"/>
</dbReference>
<sequence length="486" mass="54000">MTFSEVLTRRELVRNLSLAAGGLYLSPHTLGLAASSSFPSKRPQPSARRFRSPAVDAAIDSVSSKISDPELAWLFSNCLPNTLDTTVTFGEFEGKPDTVVVTGDIPAMWLRDSSAQVWPYLPFVKADQSLARLIEGVIRRQTRCILIDPYANAFMSDLKSAEPLPWSKTDHTTMKTGVGERKWEVDSLCYPVRLSYQYWKETGDIAPFDAQWAAAMHLIVSTFKDQQRKGSQGPYSFQRVSATPTETLGNAGFGAPTRPVGLIHSGFRPSDDACVYPMNIPGNFFAVKTLFRLEEMLTEITHDAASAREAALLREEISSALRNYAPGKHPTAGEIWAYEVDGLGNAIFMDDANVPSLLGLPYLECCSKAEPMYLATRRFAWSDDNPYFYRGSVAEGIGGPHIGQDMVWPMSIIILALTTDDEHEQLQCLRWLKKSNAGTGFMHESFNKDDPGKFTREWFAWANTLFGELILTIANRTPRLLASSNI</sequence>
<evidence type="ECO:0000313" key="1">
    <source>
        <dbReference type="EMBL" id="AXC14667.1"/>
    </source>
</evidence>
<accession>A0A2Z5G785</accession>
<dbReference type="PANTHER" id="PTHR31047">
    <property type="entry name" value="MEIOTICALLY UP-REGULATED GENE 157 PROTEIN"/>
    <property type="match status" value="1"/>
</dbReference>
<dbReference type="PANTHER" id="PTHR31047:SF0">
    <property type="entry name" value="MEIOTICALLY UP-REGULATED GENE 157 PROTEIN"/>
    <property type="match status" value="1"/>
</dbReference>
<dbReference type="InterPro" id="IPR008928">
    <property type="entry name" value="6-hairpin_glycosidase_sf"/>
</dbReference>
<dbReference type="PIRSF" id="PIRSF028846">
    <property type="entry name" value="UCP028846"/>
    <property type="match status" value="1"/>
</dbReference>
<dbReference type="RefSeq" id="WP_114209396.1">
    <property type="nucleotide sequence ID" value="NZ_CP030840.1"/>
</dbReference>
<name>A0A2Z5G785_9BACT</name>
<dbReference type="EMBL" id="CP030840">
    <property type="protein sequence ID" value="AXC14667.1"/>
    <property type="molecule type" value="Genomic_DNA"/>
</dbReference>
<dbReference type="InterPro" id="IPR012341">
    <property type="entry name" value="6hp_glycosidase-like_sf"/>
</dbReference>
<dbReference type="Gene3D" id="1.50.10.10">
    <property type="match status" value="1"/>
</dbReference>
<reference evidence="1 2" key="1">
    <citation type="journal article" date="2018" name="Front. Microbiol.">
        <title>Hydrolytic Capabilities as a Key to Environmental Success: Chitinolytic and Cellulolytic Acidobacteria From Acidic Sub-arctic Soils and Boreal Peatlands.</title>
        <authorList>
            <person name="Belova S.E."/>
            <person name="Ravin N.V."/>
            <person name="Pankratov T.A."/>
            <person name="Rakitin A.L."/>
            <person name="Ivanova A.A."/>
            <person name="Beletsky A.V."/>
            <person name="Mardanov A.V."/>
            <person name="Sinninghe Damste J.S."/>
            <person name="Dedysh S.N."/>
        </authorList>
    </citation>
    <scope>NUCLEOTIDE SEQUENCE [LARGE SCALE GENOMIC DNA]</scope>
    <source>
        <strain evidence="1 2">SBC82</strain>
    </source>
</reference>
<dbReference type="InterPro" id="IPR008313">
    <property type="entry name" value="GH125"/>
</dbReference>
<gene>
    <name evidence="1" type="ORF">ACPOL_5419</name>
</gene>
<dbReference type="GO" id="GO:0005975">
    <property type="term" value="P:carbohydrate metabolic process"/>
    <property type="evidence" value="ECO:0007669"/>
    <property type="project" value="InterPro"/>
</dbReference>
<evidence type="ECO:0008006" key="3">
    <source>
        <dbReference type="Google" id="ProtNLM"/>
    </source>
</evidence>
<dbReference type="SUPFAM" id="SSF48208">
    <property type="entry name" value="Six-hairpin glycosidases"/>
    <property type="match status" value="1"/>
</dbReference>
<protein>
    <recommendedName>
        <fullName evidence="3">Metal-independent alpha-mannosidase</fullName>
    </recommendedName>
</protein>
<dbReference type="AlphaFoldDB" id="A0A2Z5G785"/>
<keyword evidence="2" id="KW-1185">Reference proteome</keyword>
<organism evidence="1 2">
    <name type="scientific">Acidisarcina polymorpha</name>
    <dbReference type="NCBI Taxonomy" id="2211140"/>
    <lineage>
        <taxon>Bacteria</taxon>
        <taxon>Pseudomonadati</taxon>
        <taxon>Acidobacteriota</taxon>
        <taxon>Terriglobia</taxon>
        <taxon>Terriglobales</taxon>
        <taxon>Acidobacteriaceae</taxon>
        <taxon>Acidisarcina</taxon>
    </lineage>
</organism>